<dbReference type="GeneID" id="9704145"/>
<dbReference type="STRING" id="79929.MTBMA_c04390"/>
<dbReference type="GeneID" id="43708467"/>
<dbReference type="EMBL" id="CP001710">
    <property type="protein sequence ID" value="ADL58040.1"/>
    <property type="molecule type" value="Genomic_DNA"/>
</dbReference>
<dbReference type="NCBIfam" id="TIGR03271">
    <property type="entry name" value="methan_mark_5"/>
    <property type="match status" value="1"/>
</dbReference>
<keyword evidence="2" id="KW-1185">Reference proteome</keyword>
<dbReference type="Pfam" id="PF09885">
    <property type="entry name" value="DUF2112"/>
    <property type="match status" value="1"/>
</dbReference>
<dbReference type="Proteomes" id="UP000000345">
    <property type="component" value="Chromosome"/>
</dbReference>
<accession>D9PUZ3</accession>
<sequence length="148" mass="16513">MKIAIFPPNSLILADLVERRGHEPLVIQKEIRQKVTDPEIDSPPFNITEEDPIRGLKYAAIEVPSGVRGRMAILGPLIEDADAAIIMEEAPFGFGCIGCARTNELCVFQLRKKGIPTLELKYPTTREETIDVVNRINKFLDELEAQNG</sequence>
<dbReference type="OrthoDB" id="52584at2157"/>
<reference key="1">
    <citation type="submission" date="2009-08" db="EMBL/GenBank/DDBJ databases">
        <title>The genome sequence of Methanothermobacter marburgensis.</title>
        <authorList>
            <person name="Kaster A."/>
            <person name="Seedorf H."/>
            <person name="Goenrich M."/>
            <person name="Wiezer A."/>
            <person name="Liesegang H."/>
            <person name="Thauer R."/>
            <person name="Gottschalk G."/>
        </authorList>
    </citation>
    <scope>NUCLEOTIDE SEQUENCE</scope>
    <source>
        <strain>Marburg</strain>
    </source>
</reference>
<proteinExistence type="predicted"/>
<dbReference type="KEGG" id="mmg:MTBMA_c04390"/>
<gene>
    <name evidence="1" type="ordered locus">MTBMA_c04390</name>
</gene>
<reference evidence="1 2" key="2">
    <citation type="journal article" date="2010" name="J. Bacteriol.">
        <title>Complete genome sequence of Methanothermobacter marburgensis, a methanoarchaeon model organism.</title>
        <authorList>
            <person name="Liesegang H."/>
            <person name="Kaster A.K."/>
            <person name="Wiezer A."/>
            <person name="Goenrich M."/>
            <person name="Wollherr A."/>
            <person name="Seedorf H."/>
            <person name="Gottschalk G."/>
            <person name="Thauer R.K."/>
        </authorList>
    </citation>
    <scope>NUCLEOTIDE SEQUENCE [LARGE SCALE GENOMIC DNA]</scope>
    <source>
        <strain evidence="2">ATCC BAA-927 / DSM 2133 / JCM 14651 / NBRC 100331 / OCM 82 / Marburg</strain>
    </source>
</reference>
<dbReference type="RefSeq" id="WP_013295266.1">
    <property type="nucleotide sequence ID" value="NC_014408.1"/>
</dbReference>
<dbReference type="AlphaFoldDB" id="D9PUZ3"/>
<protein>
    <submittedName>
        <fullName evidence="1">Methanogenesis marker protein 5</fullName>
    </submittedName>
</protein>
<dbReference type="InterPro" id="IPR012356">
    <property type="entry name" value="Methan_mark_5"/>
</dbReference>
<dbReference type="PATRIC" id="fig|79929.8.peg.429"/>
<evidence type="ECO:0000313" key="2">
    <source>
        <dbReference type="Proteomes" id="UP000000345"/>
    </source>
</evidence>
<dbReference type="HOGENOM" id="CLU_1567127_0_0_2"/>
<evidence type="ECO:0000313" key="1">
    <source>
        <dbReference type="EMBL" id="ADL58040.1"/>
    </source>
</evidence>
<organism evidence="1 2">
    <name type="scientific">Methanothermobacter marburgensis (strain ATCC BAA-927 / DSM 2133 / JCM 14651 / NBRC 100331 / OCM 82 / Marburg)</name>
    <name type="common">Methanobacterium thermoautotrophicum</name>
    <dbReference type="NCBI Taxonomy" id="79929"/>
    <lineage>
        <taxon>Archaea</taxon>
        <taxon>Methanobacteriati</taxon>
        <taxon>Methanobacteriota</taxon>
        <taxon>Methanomada group</taxon>
        <taxon>Methanobacteria</taxon>
        <taxon>Methanobacteriales</taxon>
        <taxon>Methanobacteriaceae</taxon>
        <taxon>Methanothermobacter</taxon>
    </lineage>
</organism>
<dbReference type="PIRSF" id="PIRSF018781">
    <property type="entry name" value="UCP018781"/>
    <property type="match status" value="1"/>
</dbReference>
<name>D9PUZ3_METTM</name>
<dbReference type="PaxDb" id="79929-MTBMA_c04390"/>